<sequence length="53" mass="5836">QIIQPVACRDILVVKFSKSIKTIYVSHLNLYAIGIPSAGSQLHHLNQHVASIL</sequence>
<accession>A0ACA9QMW2</accession>
<proteinExistence type="predicted"/>
<gene>
    <name evidence="1" type="ORF">ACOLOM_LOCUS13030</name>
</gene>
<feature type="non-terminal residue" evidence="1">
    <location>
        <position position="53"/>
    </location>
</feature>
<name>A0ACA9QMW2_9GLOM</name>
<evidence type="ECO:0000313" key="1">
    <source>
        <dbReference type="EMBL" id="CAG8757458.1"/>
    </source>
</evidence>
<feature type="non-terminal residue" evidence="1">
    <location>
        <position position="1"/>
    </location>
</feature>
<organism evidence="1 2">
    <name type="scientific">Acaulospora colombiana</name>
    <dbReference type="NCBI Taxonomy" id="27376"/>
    <lineage>
        <taxon>Eukaryota</taxon>
        <taxon>Fungi</taxon>
        <taxon>Fungi incertae sedis</taxon>
        <taxon>Mucoromycota</taxon>
        <taxon>Glomeromycotina</taxon>
        <taxon>Glomeromycetes</taxon>
        <taxon>Diversisporales</taxon>
        <taxon>Acaulosporaceae</taxon>
        <taxon>Acaulospora</taxon>
    </lineage>
</organism>
<dbReference type="EMBL" id="CAJVPT010056856">
    <property type="protein sequence ID" value="CAG8757458.1"/>
    <property type="molecule type" value="Genomic_DNA"/>
</dbReference>
<evidence type="ECO:0000313" key="2">
    <source>
        <dbReference type="Proteomes" id="UP000789525"/>
    </source>
</evidence>
<keyword evidence="2" id="KW-1185">Reference proteome</keyword>
<reference evidence="1" key="1">
    <citation type="submission" date="2021-06" db="EMBL/GenBank/DDBJ databases">
        <authorList>
            <person name="Kallberg Y."/>
            <person name="Tangrot J."/>
            <person name="Rosling A."/>
        </authorList>
    </citation>
    <scope>NUCLEOTIDE SEQUENCE</scope>
    <source>
        <strain evidence="1">CL356</strain>
    </source>
</reference>
<dbReference type="Proteomes" id="UP000789525">
    <property type="component" value="Unassembled WGS sequence"/>
</dbReference>
<comment type="caution">
    <text evidence="1">The sequence shown here is derived from an EMBL/GenBank/DDBJ whole genome shotgun (WGS) entry which is preliminary data.</text>
</comment>
<protein>
    <submittedName>
        <fullName evidence="1">6093_t:CDS:1</fullName>
    </submittedName>
</protein>